<protein>
    <submittedName>
        <fullName evidence="2">Uncharacterized protein</fullName>
    </submittedName>
</protein>
<dbReference type="AlphaFoldDB" id="A0A9X2EGH4"/>
<dbReference type="EMBL" id="JAMRXG010000017">
    <property type="protein sequence ID" value="MCM6777748.1"/>
    <property type="molecule type" value="Genomic_DNA"/>
</dbReference>
<dbReference type="Proteomes" id="UP001139157">
    <property type="component" value="Unassembled WGS sequence"/>
</dbReference>
<dbReference type="RefSeq" id="WP_251917167.1">
    <property type="nucleotide sequence ID" value="NZ_JAMRXG010000017.1"/>
</dbReference>
<evidence type="ECO:0000313" key="3">
    <source>
        <dbReference type="Proteomes" id="UP001139157"/>
    </source>
</evidence>
<organism evidence="2 3">
    <name type="scientific">Nocardia pulmonis</name>
    <dbReference type="NCBI Taxonomy" id="2951408"/>
    <lineage>
        <taxon>Bacteria</taxon>
        <taxon>Bacillati</taxon>
        <taxon>Actinomycetota</taxon>
        <taxon>Actinomycetes</taxon>
        <taxon>Mycobacteriales</taxon>
        <taxon>Nocardiaceae</taxon>
        <taxon>Nocardia</taxon>
    </lineage>
</organism>
<name>A0A9X2EGH4_9NOCA</name>
<comment type="caution">
    <text evidence="2">The sequence shown here is derived from an EMBL/GenBank/DDBJ whole genome shotgun (WGS) entry which is preliminary data.</text>
</comment>
<keyword evidence="3" id="KW-1185">Reference proteome</keyword>
<keyword evidence="1" id="KW-0175">Coiled coil</keyword>
<gene>
    <name evidence="2" type="ORF">NDR86_30115</name>
</gene>
<evidence type="ECO:0000313" key="2">
    <source>
        <dbReference type="EMBL" id="MCM6777748.1"/>
    </source>
</evidence>
<reference evidence="2" key="1">
    <citation type="submission" date="2022-06" db="EMBL/GenBank/DDBJ databases">
        <title>Novel species in genus nocardia.</title>
        <authorList>
            <person name="Li F."/>
        </authorList>
    </citation>
    <scope>NUCLEOTIDE SEQUENCE</scope>
    <source>
        <strain evidence="2">CDC141</strain>
    </source>
</reference>
<feature type="coiled-coil region" evidence="1">
    <location>
        <begin position="7"/>
        <end position="34"/>
    </location>
</feature>
<proteinExistence type="predicted"/>
<accession>A0A9X2EGH4</accession>
<sequence length="83" mass="9249">MGMTQGQQQILDQIAAVVRQREELNKERDRLILAAVEANISRATIAQAAQLSEPMIYKIRRDELEKREAERAGGGESGLADEL</sequence>
<evidence type="ECO:0000256" key="1">
    <source>
        <dbReference type="SAM" id="Coils"/>
    </source>
</evidence>